<proteinExistence type="predicted"/>
<keyword evidence="1" id="KW-0472">Membrane</keyword>
<evidence type="ECO:0000313" key="2">
    <source>
        <dbReference type="EMBL" id="WDS52557.1"/>
    </source>
</evidence>
<sequence length="44" mass="4910">MPIWIPFVIMLVVLVGFGVVAGVLYAIGGRSKVKYSFKNNLRKK</sequence>
<keyword evidence="1" id="KW-1133">Transmembrane helix</keyword>
<keyword evidence="1" id="KW-0812">Transmembrane</keyword>
<evidence type="ECO:0000256" key="1">
    <source>
        <dbReference type="SAM" id="Phobius"/>
    </source>
</evidence>
<name>A0AAT9TRY4_9VIRU</name>
<gene>
    <name evidence="2" type="ORF">JS_gp57</name>
</gene>
<protein>
    <submittedName>
        <fullName evidence="2">Uncharacterized protein</fullName>
    </submittedName>
</protein>
<organism evidence="2">
    <name type="scientific">Pseudomonas phage JS</name>
    <dbReference type="NCBI Taxonomy" id="3015289"/>
    <lineage>
        <taxon>Viruses</taxon>
    </lineage>
</organism>
<dbReference type="EMBL" id="OQ210008">
    <property type="protein sequence ID" value="WDS52557.1"/>
    <property type="molecule type" value="Genomic_DNA"/>
</dbReference>
<reference evidence="2" key="1">
    <citation type="submission" date="2023-01" db="EMBL/GenBank/DDBJ databases">
        <authorList>
            <person name="Kunisch F."/>
            <person name="Gonzalez Moreno M."/>
            <person name="Wagemans J."/>
        </authorList>
    </citation>
    <scope>NUCLEOTIDE SEQUENCE</scope>
</reference>
<accession>A0AAT9TRY4</accession>
<feature type="transmembrane region" description="Helical" evidence="1">
    <location>
        <begin position="6"/>
        <end position="28"/>
    </location>
</feature>